<dbReference type="OrthoDB" id="9782387at2"/>
<evidence type="ECO:0000256" key="6">
    <source>
        <dbReference type="ARBA" id="ARBA00023014"/>
    </source>
</evidence>
<evidence type="ECO:0000256" key="2">
    <source>
        <dbReference type="ARBA" id="ARBA00022485"/>
    </source>
</evidence>
<organism evidence="8 9">
    <name type="scientific">Branchiibius hedensis</name>
    <dbReference type="NCBI Taxonomy" id="672460"/>
    <lineage>
        <taxon>Bacteria</taxon>
        <taxon>Bacillati</taxon>
        <taxon>Actinomycetota</taxon>
        <taxon>Actinomycetes</taxon>
        <taxon>Micrococcales</taxon>
        <taxon>Dermacoccaceae</taxon>
        <taxon>Branchiibius</taxon>
    </lineage>
</organism>
<dbReference type="CDD" id="cd01335">
    <property type="entry name" value="Radical_SAM"/>
    <property type="match status" value="1"/>
</dbReference>
<dbReference type="PANTHER" id="PTHR43787:SF3">
    <property type="entry name" value="ARYLSULFATASE REGULATORY PROTEIN"/>
    <property type="match status" value="1"/>
</dbReference>
<evidence type="ECO:0000313" key="9">
    <source>
        <dbReference type="Proteomes" id="UP000250028"/>
    </source>
</evidence>
<gene>
    <name evidence="8" type="ORF">SAMN04489750_1853</name>
</gene>
<evidence type="ECO:0000256" key="1">
    <source>
        <dbReference type="ARBA" id="ARBA00001966"/>
    </source>
</evidence>
<evidence type="ECO:0000256" key="5">
    <source>
        <dbReference type="ARBA" id="ARBA00023004"/>
    </source>
</evidence>
<comment type="cofactor">
    <cofactor evidence="1">
        <name>[4Fe-4S] cluster</name>
        <dbReference type="ChEBI" id="CHEBI:49883"/>
    </cofactor>
</comment>
<keyword evidence="9" id="KW-1185">Reference proteome</keyword>
<dbReference type="SFLD" id="SFLDS00029">
    <property type="entry name" value="Radical_SAM"/>
    <property type="match status" value="1"/>
</dbReference>
<proteinExistence type="predicted"/>
<evidence type="ECO:0000313" key="8">
    <source>
        <dbReference type="EMBL" id="SSA34530.1"/>
    </source>
</evidence>
<evidence type="ECO:0000259" key="7">
    <source>
        <dbReference type="Pfam" id="PF04055"/>
    </source>
</evidence>
<dbReference type="PANTHER" id="PTHR43787">
    <property type="entry name" value="FEMO COFACTOR BIOSYNTHESIS PROTEIN NIFB-RELATED"/>
    <property type="match status" value="1"/>
</dbReference>
<dbReference type="InterPro" id="IPR007197">
    <property type="entry name" value="rSAM"/>
</dbReference>
<dbReference type="AlphaFoldDB" id="A0A2Y8ZQA3"/>
<dbReference type="Gene3D" id="3.20.20.70">
    <property type="entry name" value="Aldolase class I"/>
    <property type="match status" value="1"/>
</dbReference>
<dbReference type="SFLD" id="SFLDG01067">
    <property type="entry name" value="SPASM/twitch_domain_containing"/>
    <property type="match status" value="1"/>
</dbReference>
<accession>A0A2Y8ZQA3</accession>
<dbReference type="RefSeq" id="WP_146202543.1">
    <property type="nucleotide sequence ID" value="NZ_QGDN01000001.1"/>
</dbReference>
<name>A0A2Y8ZQA3_9MICO</name>
<dbReference type="EMBL" id="UESZ01000001">
    <property type="protein sequence ID" value="SSA34530.1"/>
    <property type="molecule type" value="Genomic_DNA"/>
</dbReference>
<dbReference type="GO" id="GO:0046872">
    <property type="term" value="F:metal ion binding"/>
    <property type="evidence" value="ECO:0007669"/>
    <property type="project" value="UniProtKB-KW"/>
</dbReference>
<keyword evidence="2" id="KW-0004">4Fe-4S</keyword>
<keyword evidence="3" id="KW-0949">S-adenosyl-L-methionine</keyword>
<keyword evidence="4" id="KW-0479">Metal-binding</keyword>
<dbReference type="GO" id="GO:0003824">
    <property type="term" value="F:catalytic activity"/>
    <property type="evidence" value="ECO:0007669"/>
    <property type="project" value="InterPro"/>
</dbReference>
<dbReference type="UniPathway" id="UPA00782"/>
<feature type="domain" description="Radical SAM core" evidence="7">
    <location>
        <begin position="55"/>
        <end position="196"/>
    </location>
</feature>
<protein>
    <recommendedName>
        <fullName evidence="7">Radical SAM core domain-containing protein</fullName>
    </recommendedName>
</protein>
<evidence type="ECO:0000256" key="3">
    <source>
        <dbReference type="ARBA" id="ARBA00022691"/>
    </source>
</evidence>
<dbReference type="SUPFAM" id="SSF102114">
    <property type="entry name" value="Radical SAM enzymes"/>
    <property type="match status" value="1"/>
</dbReference>
<dbReference type="Pfam" id="PF04055">
    <property type="entry name" value="Radical_SAM"/>
    <property type="match status" value="1"/>
</dbReference>
<dbReference type="InterPro" id="IPR058240">
    <property type="entry name" value="rSAM_sf"/>
</dbReference>
<keyword evidence="5" id="KW-0408">Iron</keyword>
<reference evidence="9" key="1">
    <citation type="submission" date="2016-10" db="EMBL/GenBank/DDBJ databases">
        <authorList>
            <person name="Varghese N."/>
            <person name="Submissions S."/>
        </authorList>
    </citation>
    <scope>NUCLEOTIDE SEQUENCE [LARGE SCALE GENOMIC DNA]</scope>
    <source>
        <strain evidence="9">DSM 22951</strain>
    </source>
</reference>
<evidence type="ECO:0000256" key="4">
    <source>
        <dbReference type="ARBA" id="ARBA00022723"/>
    </source>
</evidence>
<keyword evidence="6" id="KW-0411">Iron-sulfur</keyword>
<dbReference type="GO" id="GO:0051539">
    <property type="term" value="F:4 iron, 4 sulfur cluster binding"/>
    <property type="evidence" value="ECO:0007669"/>
    <property type="project" value="UniProtKB-KW"/>
</dbReference>
<dbReference type="InterPro" id="IPR013785">
    <property type="entry name" value="Aldolase_TIM"/>
</dbReference>
<dbReference type="Proteomes" id="UP000250028">
    <property type="component" value="Unassembled WGS sequence"/>
</dbReference>
<sequence>MRILPEHGGYHWVFNDSVRMKVPAHLMPSGVPPEIVRRAFDQATTTPGTFSATVLPTQNCQLACPFCIQNVTVPREGARADRVSSARMVPELASQTADYIRRRSIRSGVTNTRLMLFGGEPLLALDACQTLLNEVVADSALIWTNGVLLDSRRLDILAESGLDTVYVSFDGGPESHDQTRRMITGRGTYDTIVRNILTGALRHPQMRWVIRTSAMPSTMTGQSRLLEDLSALPAGDRVAAYVIGLVDDIGIGFDDVAEVSGGAGVELADQIIELNRRALELGFTVSPRTDLANCPFCSDPDFGITVDADGTLYSCWQTAGRSEMAVGTVVDGVNHQAAESNWVRCDFNVRPHADPGAVQRFWDRIDQDVLDTTQELHGD</sequence>